<dbReference type="Ensembl" id="ENSPMGT00000010670.1">
    <property type="protein sequence ID" value="ENSPMGP00000010009.1"/>
    <property type="gene ID" value="ENSPMGG00000008288.1"/>
</dbReference>
<evidence type="ECO:0000313" key="2">
    <source>
        <dbReference type="Ensembl" id="ENSPMGP00000010009.1"/>
    </source>
</evidence>
<reference evidence="2" key="2">
    <citation type="submission" date="2025-09" db="UniProtKB">
        <authorList>
            <consortium name="Ensembl"/>
        </authorList>
    </citation>
    <scope>IDENTIFICATION</scope>
</reference>
<evidence type="ECO:0000256" key="1">
    <source>
        <dbReference type="SAM" id="SignalP"/>
    </source>
</evidence>
<accession>A0A3B4A041</accession>
<dbReference type="Gene3D" id="1.20.1250.70">
    <property type="entry name" value="Interleukin-15/Interleukin-21"/>
    <property type="match status" value="1"/>
</dbReference>
<reference evidence="2" key="1">
    <citation type="submission" date="2025-08" db="UniProtKB">
        <authorList>
            <consortium name="Ensembl"/>
        </authorList>
    </citation>
    <scope>IDENTIFICATION</scope>
</reference>
<evidence type="ECO:0000313" key="3">
    <source>
        <dbReference type="Proteomes" id="UP000261520"/>
    </source>
</evidence>
<dbReference type="AlphaFoldDB" id="A0A3B4A041"/>
<dbReference type="SUPFAM" id="SSF47266">
    <property type="entry name" value="4-helical cytokines"/>
    <property type="match status" value="1"/>
</dbReference>
<keyword evidence="3" id="KW-1185">Reference proteome</keyword>
<sequence>MRLLLLSVLTVYCCASVNDTGIEKRHRLEEALSYIEVVKNNLPDCCCLTALKCFQANLDLHFNGTCVKKLSRSLKSRTTVSQPLSMDFCNSNNSTQSTCQDLCHMHPKKTAKEFLQRLESLIQMILNSMNKIVSPDTV</sequence>
<feature type="signal peptide" evidence="1">
    <location>
        <begin position="1"/>
        <end position="15"/>
    </location>
</feature>
<feature type="chain" id="PRO_5017350523" description="Interleukin 9" evidence="1">
    <location>
        <begin position="16"/>
        <end position="138"/>
    </location>
</feature>
<evidence type="ECO:0008006" key="4">
    <source>
        <dbReference type="Google" id="ProtNLM"/>
    </source>
</evidence>
<dbReference type="InterPro" id="IPR009079">
    <property type="entry name" value="4_helix_cytokine-like_core"/>
</dbReference>
<dbReference type="Proteomes" id="UP000261520">
    <property type="component" value="Unplaced"/>
</dbReference>
<keyword evidence="1" id="KW-0732">Signal</keyword>
<dbReference type="STRING" id="409849.ENSPMGP00000010009"/>
<organism evidence="2 3">
    <name type="scientific">Periophthalmus magnuspinnatus</name>
    <dbReference type="NCBI Taxonomy" id="409849"/>
    <lineage>
        <taxon>Eukaryota</taxon>
        <taxon>Metazoa</taxon>
        <taxon>Chordata</taxon>
        <taxon>Craniata</taxon>
        <taxon>Vertebrata</taxon>
        <taxon>Euteleostomi</taxon>
        <taxon>Actinopterygii</taxon>
        <taxon>Neopterygii</taxon>
        <taxon>Teleostei</taxon>
        <taxon>Neoteleostei</taxon>
        <taxon>Acanthomorphata</taxon>
        <taxon>Gobiaria</taxon>
        <taxon>Gobiiformes</taxon>
        <taxon>Gobioidei</taxon>
        <taxon>Gobiidae</taxon>
        <taxon>Oxudercinae</taxon>
        <taxon>Periophthalmus</taxon>
    </lineage>
</organism>
<proteinExistence type="predicted"/>
<protein>
    <recommendedName>
        <fullName evidence="4">Interleukin 9</fullName>
    </recommendedName>
</protein>
<name>A0A3B4A041_9GOBI</name>